<reference evidence="1" key="1">
    <citation type="submission" date="2020-08" db="EMBL/GenBank/DDBJ databases">
        <title>Complete genome sequence of Weissella confusa strain FS54 provides insights into metabolic potential.</title>
        <authorList>
            <person name="Fhoula I."/>
            <person name="Najjari A."/>
            <person name="Lekired A."/>
            <person name="Bessrour-Aouam N."/>
            <person name="Jaballah S."/>
            <person name="Klibi N."/>
            <person name="Ouzari H.-I."/>
        </authorList>
    </citation>
    <scope>NUCLEOTIDE SEQUENCE</scope>
    <source>
        <strain evidence="1">FS54</strain>
    </source>
</reference>
<accession>A0A923SNK9</accession>
<dbReference type="EMBL" id="JACSZT010000008">
    <property type="protein sequence ID" value="MBC6499205.1"/>
    <property type="molecule type" value="Genomic_DNA"/>
</dbReference>
<sequence>MKKQMEIHIRGLSEFTMHQLDERAKEFNLSRSAFVVMLLDDFAHDNAAAKGIELSSNRLDNMVSVLNTLTKTFNENNSEVVKALNHFSESLDAHTKQIQEEELTINAKLDVLLDD</sequence>
<proteinExistence type="predicted"/>
<dbReference type="RefSeq" id="WP_252972213.1">
    <property type="nucleotide sequence ID" value="NZ_ALXJ01000072.1"/>
</dbReference>
<evidence type="ECO:0000313" key="1">
    <source>
        <dbReference type="EMBL" id="MBC6499205.1"/>
    </source>
</evidence>
<gene>
    <name evidence="1" type="ORF">H7R52_11085</name>
</gene>
<dbReference type="AlphaFoldDB" id="A0A923SNK9"/>
<dbReference type="Proteomes" id="UP000650485">
    <property type="component" value="Unassembled WGS sequence"/>
</dbReference>
<name>A0A923SNK9_WEICO</name>
<organism evidence="1 2">
    <name type="scientific">Weissella confusa</name>
    <name type="common">Lactobacillus confusus</name>
    <dbReference type="NCBI Taxonomy" id="1583"/>
    <lineage>
        <taxon>Bacteria</taxon>
        <taxon>Bacillati</taxon>
        <taxon>Bacillota</taxon>
        <taxon>Bacilli</taxon>
        <taxon>Lactobacillales</taxon>
        <taxon>Lactobacillaceae</taxon>
        <taxon>Weissella</taxon>
    </lineage>
</organism>
<evidence type="ECO:0000313" key="2">
    <source>
        <dbReference type="Proteomes" id="UP000650485"/>
    </source>
</evidence>
<protein>
    <submittedName>
        <fullName evidence="1">Uncharacterized protein</fullName>
    </submittedName>
</protein>
<comment type="caution">
    <text evidence="1">The sequence shown here is derived from an EMBL/GenBank/DDBJ whole genome shotgun (WGS) entry which is preliminary data.</text>
</comment>